<dbReference type="RefSeq" id="WP_193870045.1">
    <property type="nucleotide sequence ID" value="NZ_JADEWU010000035.1"/>
</dbReference>
<name>A0ABR9UDN8_9CYAN</name>
<sequence length="194" mass="20844">MKIQLILNRLLINQSKKNPNQINQGFTLIELLVVVLIIGILTAIAAPSWEAFTTRQRLKTVNDQVFQAIKSAQAEAKRKKGDVTIKFNDPPVDPPTVSYEGNVQKLNVSGEIKAGTIKLVTGAGDTTVATDSEIIFDYRGSIKSGQTLPFTATISLPDGKGKRCVIVDSLLGGTRIGAGDYNSSTNKTGCRVPS</sequence>
<dbReference type="EMBL" id="JADEWU010000035">
    <property type="protein sequence ID" value="MBE9144587.1"/>
    <property type="molecule type" value="Genomic_DNA"/>
</dbReference>
<accession>A0ABR9UDN8</accession>
<dbReference type="Pfam" id="PF07963">
    <property type="entry name" value="N_methyl"/>
    <property type="match status" value="1"/>
</dbReference>
<evidence type="ECO:0000313" key="3">
    <source>
        <dbReference type="Proteomes" id="UP000640725"/>
    </source>
</evidence>
<keyword evidence="1" id="KW-0472">Membrane</keyword>
<dbReference type="SUPFAM" id="SSF54523">
    <property type="entry name" value="Pili subunits"/>
    <property type="match status" value="1"/>
</dbReference>
<gene>
    <name evidence="2" type="ORF">IQ236_15360</name>
</gene>
<dbReference type="PROSITE" id="PS00409">
    <property type="entry name" value="PROKAR_NTER_METHYL"/>
    <property type="match status" value="1"/>
</dbReference>
<comment type="caution">
    <text evidence="2">The sequence shown here is derived from an EMBL/GenBank/DDBJ whole genome shotgun (WGS) entry which is preliminary data.</text>
</comment>
<organism evidence="2 3">
    <name type="scientific">Planktothrix mougeotii LEGE 06226</name>
    <dbReference type="NCBI Taxonomy" id="1828728"/>
    <lineage>
        <taxon>Bacteria</taxon>
        <taxon>Bacillati</taxon>
        <taxon>Cyanobacteriota</taxon>
        <taxon>Cyanophyceae</taxon>
        <taxon>Oscillatoriophycideae</taxon>
        <taxon>Oscillatoriales</taxon>
        <taxon>Microcoleaceae</taxon>
        <taxon>Planktothrix</taxon>
    </lineage>
</organism>
<dbReference type="InterPro" id="IPR012902">
    <property type="entry name" value="N_methyl_site"/>
</dbReference>
<proteinExistence type="predicted"/>
<dbReference type="InterPro" id="IPR045584">
    <property type="entry name" value="Pilin-like"/>
</dbReference>
<keyword evidence="3" id="KW-1185">Reference proteome</keyword>
<reference evidence="2 3" key="1">
    <citation type="submission" date="2020-10" db="EMBL/GenBank/DDBJ databases">
        <authorList>
            <person name="Castelo-Branco R."/>
            <person name="Eusebio N."/>
            <person name="Adriana R."/>
            <person name="Vieira A."/>
            <person name="Brugerolle De Fraissinette N."/>
            <person name="Rezende De Castro R."/>
            <person name="Schneider M.P."/>
            <person name="Vasconcelos V."/>
            <person name="Leao P.N."/>
        </authorList>
    </citation>
    <scope>NUCLEOTIDE SEQUENCE [LARGE SCALE GENOMIC DNA]</scope>
    <source>
        <strain evidence="2 3">LEGE 06226</strain>
    </source>
</reference>
<dbReference type="Proteomes" id="UP000640725">
    <property type="component" value="Unassembled WGS sequence"/>
</dbReference>
<protein>
    <submittedName>
        <fullName evidence="2">Type II secretion system protein</fullName>
    </submittedName>
</protein>
<keyword evidence="1" id="KW-1133">Transmembrane helix</keyword>
<keyword evidence="1" id="KW-0812">Transmembrane</keyword>
<evidence type="ECO:0000256" key="1">
    <source>
        <dbReference type="SAM" id="Phobius"/>
    </source>
</evidence>
<evidence type="ECO:0000313" key="2">
    <source>
        <dbReference type="EMBL" id="MBE9144587.1"/>
    </source>
</evidence>
<feature type="transmembrane region" description="Helical" evidence="1">
    <location>
        <begin position="26"/>
        <end position="49"/>
    </location>
</feature>
<dbReference type="NCBIfam" id="TIGR02532">
    <property type="entry name" value="IV_pilin_GFxxxE"/>
    <property type="match status" value="1"/>
</dbReference>
<dbReference type="Gene3D" id="3.30.700.10">
    <property type="entry name" value="Glycoprotein, Type 4 Pilin"/>
    <property type="match status" value="1"/>
</dbReference>